<sequence>MSAHPVEPAERDPAERGVVHPVREARAPVLDGDPQVEELVAAQRHESADGAARQRGEAVDLRVVELGVPALSQHVTGERVPVLREHRGERTHGAGFLDGQDVLRDVVVRHRSEQVRCLHAPERSRGPRAGGGAREHDEGPRPASLLVRGLRGGAPDRIRTYDLLLRRQTLYPLSYGRAVTGTDALTGARCGTATRLPARPAPSDTNRLRGDGEPADRMAPVTPTELSDALRAALAAAVADGTLALPADALPDTVHVERPRQREHGDWATNVALQLAKKARTTPRALAEDLAARLVATPGVAKVDVAGPGFLNITLDAAAAGELARTIVEEGTAYGRGEAEAGTRINLEFVSANPTGPVHIGGVRWAAVGDSLARILQASGAEVTREYYFNDHGVQIDRFARSLLAKARGQAAPEDGYGGQYIEDIANAVIADAVAAGDTDPRELPDADAQEVFRARGVERMFGEIKQALHEFGVDFDVYFHEDALHESGAVDRAIARLREAGHVFEQDGATWLRTTEFGDDKDRVVIKSDGDAAYIAGDIAYYLDKRERGFDDVIIMLGADHHGYVGRMMAVCAAFGDTPGKNLQILIGQMVNLVKDGEPVRMSKRAGTIITLEDLVDVVGVDAGRYALVRSSSDTNIDLDLDLLARATNENPVFYVQYAHARTAAVDRNAAEHGVTRDAFDPALLTHETESALLGVLTEFPRVVAQAAELREPHRVARYLEQLAGAYHSWYAATRVTPLGDEEVTDLHRTRLWLNDATRQVLANGLGLLGVSAPERM</sequence>
<evidence type="ECO:0000256" key="8">
    <source>
        <dbReference type="ARBA" id="ARBA00049339"/>
    </source>
</evidence>
<gene>
    <name evidence="9" type="primary">argS</name>
    <name evidence="14" type="ORF">GCM10025864_29630</name>
</gene>
<evidence type="ECO:0000256" key="7">
    <source>
        <dbReference type="ARBA" id="ARBA00023146"/>
    </source>
</evidence>
<evidence type="ECO:0000256" key="9">
    <source>
        <dbReference type="HAMAP-Rule" id="MF_00123"/>
    </source>
</evidence>
<accession>A0ABQ6I5Y8</accession>
<comment type="subcellular location">
    <subcellularLocation>
        <location evidence="9">Cytoplasm</location>
    </subcellularLocation>
</comment>
<dbReference type="CDD" id="cd00671">
    <property type="entry name" value="ArgRS_core"/>
    <property type="match status" value="1"/>
</dbReference>
<dbReference type="SUPFAM" id="SSF52374">
    <property type="entry name" value="Nucleotidylyl transferase"/>
    <property type="match status" value="1"/>
</dbReference>
<dbReference type="SMART" id="SM00836">
    <property type="entry name" value="DALR_1"/>
    <property type="match status" value="1"/>
</dbReference>
<feature type="region of interest" description="Disordered" evidence="11">
    <location>
        <begin position="121"/>
        <end position="148"/>
    </location>
</feature>
<evidence type="ECO:0000256" key="3">
    <source>
        <dbReference type="ARBA" id="ARBA00022598"/>
    </source>
</evidence>
<protein>
    <recommendedName>
        <fullName evidence="9">Arginine--tRNA ligase</fullName>
        <ecNumber evidence="9">6.1.1.19</ecNumber>
    </recommendedName>
    <alternativeName>
        <fullName evidence="9">Arginyl-tRNA synthetase</fullName>
        <shortName evidence="9">ArgRS</shortName>
    </alternativeName>
</protein>
<comment type="catalytic activity">
    <reaction evidence="8 9">
        <text>tRNA(Arg) + L-arginine + ATP = L-arginyl-tRNA(Arg) + AMP + diphosphate</text>
        <dbReference type="Rhea" id="RHEA:20301"/>
        <dbReference type="Rhea" id="RHEA-COMP:9658"/>
        <dbReference type="Rhea" id="RHEA-COMP:9673"/>
        <dbReference type="ChEBI" id="CHEBI:30616"/>
        <dbReference type="ChEBI" id="CHEBI:32682"/>
        <dbReference type="ChEBI" id="CHEBI:33019"/>
        <dbReference type="ChEBI" id="CHEBI:78442"/>
        <dbReference type="ChEBI" id="CHEBI:78513"/>
        <dbReference type="ChEBI" id="CHEBI:456215"/>
        <dbReference type="EC" id="6.1.1.19"/>
    </reaction>
</comment>
<keyword evidence="6 9" id="KW-0648">Protein biosynthesis</keyword>
<dbReference type="EC" id="6.1.1.19" evidence="9"/>
<evidence type="ECO:0000256" key="1">
    <source>
        <dbReference type="ARBA" id="ARBA00005594"/>
    </source>
</evidence>
<dbReference type="SUPFAM" id="SSF47323">
    <property type="entry name" value="Anticodon-binding domain of a subclass of class I aminoacyl-tRNA synthetases"/>
    <property type="match status" value="1"/>
</dbReference>
<proteinExistence type="inferred from homology"/>
<evidence type="ECO:0000256" key="5">
    <source>
        <dbReference type="ARBA" id="ARBA00022840"/>
    </source>
</evidence>
<keyword evidence="2 9" id="KW-0963">Cytoplasm</keyword>
<dbReference type="PANTHER" id="PTHR11956">
    <property type="entry name" value="ARGINYL-TRNA SYNTHETASE"/>
    <property type="match status" value="1"/>
</dbReference>
<dbReference type="SUPFAM" id="SSF55190">
    <property type="entry name" value="Arginyl-tRNA synthetase (ArgRS), N-terminal 'additional' domain"/>
    <property type="match status" value="1"/>
</dbReference>
<dbReference type="InterPro" id="IPR009080">
    <property type="entry name" value="tRNAsynth_Ia_anticodon-bd"/>
</dbReference>
<feature type="domain" description="Arginyl tRNA synthetase N-terminal" evidence="13">
    <location>
        <begin position="224"/>
        <end position="315"/>
    </location>
</feature>
<evidence type="ECO:0000256" key="2">
    <source>
        <dbReference type="ARBA" id="ARBA00022490"/>
    </source>
</evidence>
<dbReference type="InterPro" id="IPR008909">
    <property type="entry name" value="DALR_anticod-bd"/>
</dbReference>
<dbReference type="Gene3D" id="3.40.50.620">
    <property type="entry name" value="HUPs"/>
    <property type="match status" value="1"/>
</dbReference>
<dbReference type="Gene3D" id="3.30.1360.70">
    <property type="entry name" value="Arginyl tRNA synthetase N-terminal domain"/>
    <property type="match status" value="1"/>
</dbReference>
<evidence type="ECO:0000313" key="15">
    <source>
        <dbReference type="Proteomes" id="UP001157091"/>
    </source>
</evidence>
<evidence type="ECO:0000259" key="12">
    <source>
        <dbReference type="SMART" id="SM00836"/>
    </source>
</evidence>
<evidence type="ECO:0000259" key="13">
    <source>
        <dbReference type="SMART" id="SM01016"/>
    </source>
</evidence>
<dbReference type="InterPro" id="IPR014729">
    <property type="entry name" value="Rossmann-like_a/b/a_fold"/>
</dbReference>
<keyword evidence="7 9" id="KW-0030">Aminoacyl-tRNA synthetase</keyword>
<dbReference type="InterPro" id="IPR001278">
    <property type="entry name" value="Arg-tRNA-ligase"/>
</dbReference>
<comment type="subunit">
    <text evidence="9">Monomer.</text>
</comment>
<evidence type="ECO:0000313" key="14">
    <source>
        <dbReference type="EMBL" id="GMA25204.1"/>
    </source>
</evidence>
<dbReference type="InterPro" id="IPR036695">
    <property type="entry name" value="Arg-tRNA-synth_N_sf"/>
</dbReference>
<evidence type="ECO:0000256" key="10">
    <source>
        <dbReference type="RuleBase" id="RU363038"/>
    </source>
</evidence>
<keyword evidence="15" id="KW-1185">Reference proteome</keyword>
<dbReference type="Pfam" id="PF00750">
    <property type="entry name" value="tRNA-synt_1d"/>
    <property type="match status" value="1"/>
</dbReference>
<feature type="compositionally biased region" description="Basic and acidic residues" evidence="11">
    <location>
        <begin position="206"/>
        <end position="216"/>
    </location>
</feature>
<feature type="domain" description="DALR anticodon binding" evidence="12">
    <location>
        <begin position="657"/>
        <end position="778"/>
    </location>
</feature>
<dbReference type="InterPro" id="IPR005148">
    <property type="entry name" value="Arg-tRNA-synth_N"/>
</dbReference>
<dbReference type="NCBIfam" id="TIGR00456">
    <property type="entry name" value="argS"/>
    <property type="match status" value="1"/>
</dbReference>
<feature type="short sequence motif" description="'HIGH' region" evidence="9">
    <location>
        <begin position="352"/>
        <end position="362"/>
    </location>
</feature>
<dbReference type="EMBL" id="BSUK01000001">
    <property type="protein sequence ID" value="GMA25204.1"/>
    <property type="molecule type" value="Genomic_DNA"/>
</dbReference>
<dbReference type="PRINTS" id="PR01038">
    <property type="entry name" value="TRNASYNTHARG"/>
</dbReference>
<dbReference type="PANTHER" id="PTHR11956:SF5">
    <property type="entry name" value="ARGININE--TRNA LIGASE, CYTOPLASMIC"/>
    <property type="match status" value="1"/>
</dbReference>
<dbReference type="Gene3D" id="1.10.730.10">
    <property type="entry name" value="Isoleucyl-tRNA Synthetase, Domain 1"/>
    <property type="match status" value="1"/>
</dbReference>
<dbReference type="Pfam" id="PF05746">
    <property type="entry name" value="DALR_1"/>
    <property type="match status" value="1"/>
</dbReference>
<reference evidence="15" key="1">
    <citation type="journal article" date="2019" name="Int. J. Syst. Evol. Microbiol.">
        <title>The Global Catalogue of Microorganisms (GCM) 10K type strain sequencing project: providing services to taxonomists for standard genome sequencing and annotation.</title>
        <authorList>
            <consortium name="The Broad Institute Genomics Platform"/>
            <consortium name="The Broad Institute Genome Sequencing Center for Infectious Disease"/>
            <person name="Wu L."/>
            <person name="Ma J."/>
        </authorList>
    </citation>
    <scope>NUCLEOTIDE SEQUENCE [LARGE SCALE GENOMIC DNA]</scope>
    <source>
        <strain evidence="15">NBRC 106348</strain>
    </source>
</reference>
<keyword evidence="4 9" id="KW-0547">Nucleotide-binding</keyword>
<evidence type="ECO:0000256" key="6">
    <source>
        <dbReference type="ARBA" id="ARBA00022917"/>
    </source>
</evidence>
<feature type="region of interest" description="Disordered" evidence="11">
    <location>
        <begin position="193"/>
        <end position="217"/>
    </location>
</feature>
<evidence type="ECO:0000256" key="4">
    <source>
        <dbReference type="ARBA" id="ARBA00022741"/>
    </source>
</evidence>
<keyword evidence="3 9" id="KW-0436">Ligase</keyword>
<comment type="caution">
    <text evidence="14">The sequence shown here is derived from an EMBL/GenBank/DDBJ whole genome shotgun (WGS) entry which is preliminary data.</text>
</comment>
<comment type="similarity">
    <text evidence="1 9 10">Belongs to the class-I aminoacyl-tRNA synthetase family.</text>
</comment>
<dbReference type="SMART" id="SM01016">
    <property type="entry name" value="Arg_tRNA_synt_N"/>
    <property type="match status" value="1"/>
</dbReference>
<dbReference type="InterPro" id="IPR035684">
    <property type="entry name" value="ArgRS_core"/>
</dbReference>
<dbReference type="Pfam" id="PF03485">
    <property type="entry name" value="Arg_tRNA_synt_N"/>
    <property type="match status" value="1"/>
</dbReference>
<evidence type="ECO:0000256" key="11">
    <source>
        <dbReference type="SAM" id="MobiDB-lite"/>
    </source>
</evidence>
<feature type="region of interest" description="Disordered" evidence="11">
    <location>
        <begin position="1"/>
        <end position="35"/>
    </location>
</feature>
<name>A0ABQ6I5Y8_9MICO</name>
<dbReference type="HAMAP" id="MF_00123">
    <property type="entry name" value="Arg_tRNA_synth"/>
    <property type="match status" value="1"/>
</dbReference>
<keyword evidence="5 9" id="KW-0067">ATP-binding</keyword>
<dbReference type="PROSITE" id="PS00178">
    <property type="entry name" value="AA_TRNA_LIGASE_I"/>
    <property type="match status" value="1"/>
</dbReference>
<dbReference type="Proteomes" id="UP001157091">
    <property type="component" value="Unassembled WGS sequence"/>
</dbReference>
<organism evidence="14 15">
    <name type="scientific">Luteimicrobium album</name>
    <dbReference type="NCBI Taxonomy" id="1054550"/>
    <lineage>
        <taxon>Bacteria</taxon>
        <taxon>Bacillati</taxon>
        <taxon>Actinomycetota</taxon>
        <taxon>Actinomycetes</taxon>
        <taxon>Micrococcales</taxon>
        <taxon>Luteimicrobium</taxon>
    </lineage>
</organism>
<dbReference type="InterPro" id="IPR001412">
    <property type="entry name" value="aa-tRNA-synth_I_CS"/>
</dbReference>
<feature type="compositionally biased region" description="Basic and acidic residues" evidence="11">
    <location>
        <begin position="7"/>
        <end position="26"/>
    </location>
</feature>